<keyword evidence="3" id="KW-1185">Reference proteome</keyword>
<name>A0A918INY7_9ACTN</name>
<comment type="caution">
    <text evidence="2">The sequence shown here is derived from an EMBL/GenBank/DDBJ whole genome shotgun (WGS) entry which is preliminary data.</text>
</comment>
<dbReference type="AlphaFoldDB" id="A0A918INY7"/>
<accession>A0A918INY7</accession>
<proteinExistence type="predicted"/>
<evidence type="ECO:0000256" key="1">
    <source>
        <dbReference type="SAM" id="MobiDB-lite"/>
    </source>
</evidence>
<dbReference type="RefSeq" id="WP_189960054.1">
    <property type="nucleotide sequence ID" value="NZ_BMVG01000094.1"/>
</dbReference>
<gene>
    <name evidence="2" type="ORF">GCM10010339_94390</name>
</gene>
<reference evidence="2" key="1">
    <citation type="journal article" date="2014" name="Int. J. Syst. Evol. Microbiol.">
        <title>Complete genome sequence of Corynebacterium casei LMG S-19264T (=DSM 44701T), isolated from a smear-ripened cheese.</title>
        <authorList>
            <consortium name="US DOE Joint Genome Institute (JGI-PGF)"/>
            <person name="Walter F."/>
            <person name="Albersmeier A."/>
            <person name="Kalinowski J."/>
            <person name="Ruckert C."/>
        </authorList>
    </citation>
    <scope>NUCLEOTIDE SEQUENCE</scope>
    <source>
        <strain evidence="2">JCM 4714</strain>
    </source>
</reference>
<dbReference type="EMBL" id="BMVG01000094">
    <property type="protein sequence ID" value="GGW24591.1"/>
    <property type="molecule type" value="Genomic_DNA"/>
</dbReference>
<evidence type="ECO:0000313" key="2">
    <source>
        <dbReference type="EMBL" id="GGW24591.1"/>
    </source>
</evidence>
<feature type="region of interest" description="Disordered" evidence="1">
    <location>
        <begin position="233"/>
        <end position="262"/>
    </location>
</feature>
<reference evidence="2" key="2">
    <citation type="submission" date="2020-09" db="EMBL/GenBank/DDBJ databases">
        <authorList>
            <person name="Sun Q."/>
            <person name="Ohkuma M."/>
        </authorList>
    </citation>
    <scope>NUCLEOTIDE SEQUENCE</scope>
    <source>
        <strain evidence="2">JCM 4714</strain>
    </source>
</reference>
<dbReference type="Proteomes" id="UP000655443">
    <property type="component" value="Unassembled WGS sequence"/>
</dbReference>
<organism evidence="2 3">
    <name type="scientific">Streptomyces alanosinicus</name>
    <dbReference type="NCBI Taxonomy" id="68171"/>
    <lineage>
        <taxon>Bacteria</taxon>
        <taxon>Bacillati</taxon>
        <taxon>Actinomycetota</taxon>
        <taxon>Actinomycetes</taxon>
        <taxon>Kitasatosporales</taxon>
        <taxon>Streptomycetaceae</taxon>
        <taxon>Streptomyces</taxon>
    </lineage>
</organism>
<evidence type="ECO:0000313" key="3">
    <source>
        <dbReference type="Proteomes" id="UP000655443"/>
    </source>
</evidence>
<protein>
    <submittedName>
        <fullName evidence="2">Uncharacterized protein</fullName>
    </submittedName>
</protein>
<sequence length="262" mass="28675">MEIPVSAWASELFHDEETARDVRDRIGQALIDMQANARSSQQDADVSSTQVHGVARYRGAFERVSEQLGDLPGAQLVKPNGFQFDLVRIGNGLLYPFCFSKKDSNVRTARIQNVWSVIRELFAFAPPSEQADLFGGYAFDPSAVELRPRLAALPEGTRLVLVPFACNAAGLLKPYWGVAALADESGTLEWVIDPEPLPLPLPEASTPKLTIPQQLTGHPGFDEGEQPIVALTPRPDAERKLDIPPVSEVAPIEPLTNENNEN</sequence>